<dbReference type="EMBL" id="BPLR01019955">
    <property type="protein sequence ID" value="GIX73471.1"/>
    <property type="molecule type" value="Genomic_DNA"/>
</dbReference>
<sequence>MTVYVISMKPIGRGIHLARKFVSWYIRSNIQTAPLHLVFCFNSIINKQSSRLSPACSLLAFNWLLLTNGRGHLISWWSGYRLVGLELLLMNQHLSPVGS</sequence>
<protein>
    <submittedName>
        <fullName evidence="1">Uncharacterized protein</fullName>
    </submittedName>
</protein>
<keyword evidence="2" id="KW-1185">Reference proteome</keyword>
<name>A0AAV4MM37_CAEEX</name>
<evidence type="ECO:0000313" key="2">
    <source>
        <dbReference type="Proteomes" id="UP001054945"/>
    </source>
</evidence>
<proteinExistence type="predicted"/>
<dbReference type="Proteomes" id="UP001054945">
    <property type="component" value="Unassembled WGS sequence"/>
</dbReference>
<dbReference type="AlphaFoldDB" id="A0AAV4MM37"/>
<comment type="caution">
    <text evidence="1">The sequence shown here is derived from an EMBL/GenBank/DDBJ whole genome shotgun (WGS) entry which is preliminary data.</text>
</comment>
<evidence type="ECO:0000313" key="1">
    <source>
        <dbReference type="EMBL" id="GIX73471.1"/>
    </source>
</evidence>
<gene>
    <name evidence="1" type="ORF">CEXT_811861</name>
</gene>
<reference evidence="1 2" key="1">
    <citation type="submission" date="2021-06" db="EMBL/GenBank/DDBJ databases">
        <title>Caerostris extrusa draft genome.</title>
        <authorList>
            <person name="Kono N."/>
            <person name="Arakawa K."/>
        </authorList>
    </citation>
    <scope>NUCLEOTIDE SEQUENCE [LARGE SCALE GENOMIC DNA]</scope>
</reference>
<organism evidence="1 2">
    <name type="scientific">Caerostris extrusa</name>
    <name type="common">Bark spider</name>
    <name type="synonym">Caerostris bankana</name>
    <dbReference type="NCBI Taxonomy" id="172846"/>
    <lineage>
        <taxon>Eukaryota</taxon>
        <taxon>Metazoa</taxon>
        <taxon>Ecdysozoa</taxon>
        <taxon>Arthropoda</taxon>
        <taxon>Chelicerata</taxon>
        <taxon>Arachnida</taxon>
        <taxon>Araneae</taxon>
        <taxon>Araneomorphae</taxon>
        <taxon>Entelegynae</taxon>
        <taxon>Araneoidea</taxon>
        <taxon>Araneidae</taxon>
        <taxon>Caerostris</taxon>
    </lineage>
</organism>
<accession>A0AAV4MM37</accession>